<feature type="region of interest" description="Disordered" evidence="1">
    <location>
        <begin position="21"/>
        <end position="59"/>
    </location>
</feature>
<proteinExistence type="predicted"/>
<organism evidence="2 3">
    <name type="scientific">Penicillium nordicum</name>
    <dbReference type="NCBI Taxonomy" id="229535"/>
    <lineage>
        <taxon>Eukaryota</taxon>
        <taxon>Fungi</taxon>
        <taxon>Dikarya</taxon>
        <taxon>Ascomycota</taxon>
        <taxon>Pezizomycotina</taxon>
        <taxon>Eurotiomycetes</taxon>
        <taxon>Eurotiomycetidae</taxon>
        <taxon>Eurotiales</taxon>
        <taxon>Aspergillaceae</taxon>
        <taxon>Penicillium</taxon>
    </lineage>
</organism>
<protein>
    <submittedName>
        <fullName evidence="2">Uncharacterized protein</fullName>
    </submittedName>
</protein>
<dbReference type="EMBL" id="LHQQ01000081">
    <property type="protein sequence ID" value="KOS43418.1"/>
    <property type="molecule type" value="Genomic_DNA"/>
</dbReference>
<evidence type="ECO:0000256" key="1">
    <source>
        <dbReference type="SAM" id="MobiDB-lite"/>
    </source>
</evidence>
<gene>
    <name evidence="2" type="ORF">ACN38_g5651</name>
</gene>
<evidence type="ECO:0000313" key="3">
    <source>
        <dbReference type="Proteomes" id="UP000037696"/>
    </source>
</evidence>
<accession>A0A0M8P1U4</accession>
<name>A0A0M8P1U4_9EURO</name>
<dbReference type="AlphaFoldDB" id="A0A0M8P1U4"/>
<evidence type="ECO:0000313" key="2">
    <source>
        <dbReference type="EMBL" id="KOS43418.1"/>
    </source>
</evidence>
<keyword evidence="3" id="KW-1185">Reference proteome</keyword>
<sequence>MARFISRSIAKSANPILKAGIELQPTRGRGRGSPISPDEHDGPYPGQDHGQGVTSGSPPELVELHRARGLSISLLAFFFQKLDLGPNPNFCLYIVLMYDVIVQKVYFSENSNFQEAEGGGGKVGAIGRTCLL</sequence>
<dbReference type="Proteomes" id="UP000037696">
    <property type="component" value="Unassembled WGS sequence"/>
</dbReference>
<reference evidence="2 3" key="1">
    <citation type="submission" date="2015-08" db="EMBL/GenBank/DDBJ databases">
        <title>Genome sequencing of Penicillium nordicum.</title>
        <authorList>
            <person name="Nguyen H.D."/>
            <person name="Seifert K.A."/>
        </authorList>
    </citation>
    <scope>NUCLEOTIDE SEQUENCE [LARGE SCALE GENOMIC DNA]</scope>
    <source>
        <strain evidence="2 3">DAOMC 185683</strain>
    </source>
</reference>
<comment type="caution">
    <text evidence="2">The sequence shown here is derived from an EMBL/GenBank/DDBJ whole genome shotgun (WGS) entry which is preliminary data.</text>
</comment>